<reference evidence="7 8" key="1">
    <citation type="submission" date="2018-11" db="EMBL/GenBank/DDBJ databases">
        <title>Genomic Encyclopedia of Type Strains, Phase IV (KMG-IV): sequencing the most valuable type-strain genomes for metagenomic binning, comparative biology and taxonomic classification.</title>
        <authorList>
            <person name="Goeker M."/>
        </authorList>
    </citation>
    <scope>NUCLEOTIDE SEQUENCE [LARGE SCALE GENOMIC DNA]</scope>
    <source>
        <strain evidence="7 8">DSM 101684</strain>
    </source>
</reference>
<dbReference type="PANTHER" id="PTHR32322:SF9">
    <property type="entry name" value="AMINO-ACID METABOLITE EFFLUX PUMP-RELATED"/>
    <property type="match status" value="1"/>
</dbReference>
<evidence type="ECO:0000256" key="2">
    <source>
        <dbReference type="ARBA" id="ARBA00022692"/>
    </source>
</evidence>
<feature type="transmembrane region" description="Helical" evidence="5">
    <location>
        <begin position="160"/>
        <end position="178"/>
    </location>
</feature>
<feature type="transmembrane region" description="Helical" evidence="5">
    <location>
        <begin position="12"/>
        <end position="36"/>
    </location>
</feature>
<dbReference type="Gene3D" id="1.10.3730.20">
    <property type="match status" value="1"/>
</dbReference>
<evidence type="ECO:0000259" key="6">
    <source>
        <dbReference type="Pfam" id="PF00892"/>
    </source>
</evidence>
<evidence type="ECO:0000256" key="5">
    <source>
        <dbReference type="SAM" id="Phobius"/>
    </source>
</evidence>
<accession>A0A3N4UVF0</accession>
<feature type="transmembrane region" description="Helical" evidence="5">
    <location>
        <begin position="128"/>
        <end position="148"/>
    </location>
</feature>
<proteinExistence type="predicted"/>
<dbReference type="InterPro" id="IPR037185">
    <property type="entry name" value="EmrE-like"/>
</dbReference>
<dbReference type="SUPFAM" id="SSF103481">
    <property type="entry name" value="Multidrug resistance efflux transporter EmrE"/>
    <property type="match status" value="2"/>
</dbReference>
<keyword evidence="4 5" id="KW-0472">Membrane</keyword>
<feature type="transmembrane region" description="Helical" evidence="5">
    <location>
        <begin position="190"/>
        <end position="209"/>
    </location>
</feature>
<organism evidence="7 8">
    <name type="scientific">Tibeticola sediminis</name>
    <dbReference type="NCBI Taxonomy" id="1917811"/>
    <lineage>
        <taxon>Bacteria</taxon>
        <taxon>Pseudomonadati</taxon>
        <taxon>Pseudomonadota</taxon>
        <taxon>Betaproteobacteria</taxon>
        <taxon>Burkholderiales</taxon>
        <taxon>Comamonadaceae</taxon>
        <taxon>Tibeticola</taxon>
    </lineage>
</organism>
<gene>
    <name evidence="7" type="ORF">EDC62_0447</name>
</gene>
<feature type="domain" description="EamA" evidence="6">
    <location>
        <begin position="161"/>
        <end position="292"/>
    </location>
</feature>
<feature type="transmembrane region" description="Helical" evidence="5">
    <location>
        <begin position="251"/>
        <end position="270"/>
    </location>
</feature>
<dbReference type="Proteomes" id="UP000272193">
    <property type="component" value="Unassembled WGS sequence"/>
</dbReference>
<evidence type="ECO:0000256" key="4">
    <source>
        <dbReference type="ARBA" id="ARBA00023136"/>
    </source>
</evidence>
<evidence type="ECO:0000256" key="1">
    <source>
        <dbReference type="ARBA" id="ARBA00004141"/>
    </source>
</evidence>
<evidence type="ECO:0000313" key="8">
    <source>
        <dbReference type="Proteomes" id="UP000272193"/>
    </source>
</evidence>
<evidence type="ECO:0000313" key="7">
    <source>
        <dbReference type="EMBL" id="RPE72745.1"/>
    </source>
</evidence>
<keyword evidence="8" id="KW-1185">Reference proteome</keyword>
<evidence type="ECO:0000256" key="3">
    <source>
        <dbReference type="ARBA" id="ARBA00022989"/>
    </source>
</evidence>
<dbReference type="PANTHER" id="PTHR32322">
    <property type="entry name" value="INNER MEMBRANE TRANSPORTER"/>
    <property type="match status" value="1"/>
</dbReference>
<dbReference type="InterPro" id="IPR050638">
    <property type="entry name" value="AA-Vitamin_Transporters"/>
</dbReference>
<feature type="domain" description="EamA" evidence="6">
    <location>
        <begin position="15"/>
        <end position="141"/>
    </location>
</feature>
<dbReference type="RefSeq" id="WP_245968711.1">
    <property type="nucleotide sequence ID" value="NZ_RKQL01000001.1"/>
</dbReference>
<dbReference type="EMBL" id="RKQL01000001">
    <property type="protein sequence ID" value="RPE72745.1"/>
    <property type="molecule type" value="Genomic_DNA"/>
</dbReference>
<name>A0A3N4UVF0_9BURK</name>
<dbReference type="Pfam" id="PF00892">
    <property type="entry name" value="EamA"/>
    <property type="match status" value="2"/>
</dbReference>
<feature type="transmembrane region" description="Helical" evidence="5">
    <location>
        <begin position="221"/>
        <end position="239"/>
    </location>
</feature>
<protein>
    <submittedName>
        <fullName evidence="7">Threonine/homoserine efflux transporter RhtA</fullName>
    </submittedName>
</protein>
<comment type="subcellular location">
    <subcellularLocation>
        <location evidence="1">Membrane</location>
        <topology evidence="1">Multi-pass membrane protein</topology>
    </subcellularLocation>
</comment>
<dbReference type="AlphaFoldDB" id="A0A3N4UVF0"/>
<sequence>MNAAESTATPWVPELVLLAAIWGSSFLFMQTAAAAFGPLPTAALRVTIAGAVLAPFLLRPGQAAALRQAWRPIFLVGLLNSGLPFVLYAWALQFITTGLSAILNATVPLFGALIAWIWLGDRLTASRVLGLALGFAGVVLLAADKAGMRHGDLSETKNQLAIAACLGATLCYGISASYTRRHLARVPPLATAAGSQIGAALALALPAALSWPAQTPGPLPWLAAVTVGILCSGLAYVLFFRLIQHAGPTRALAVTFIVPLFALLYGNLFLGEQITPWMLACGAVVLLGTALSTGLLQRLE</sequence>
<keyword evidence="2 5" id="KW-0812">Transmembrane</keyword>
<dbReference type="InterPro" id="IPR000620">
    <property type="entry name" value="EamA_dom"/>
</dbReference>
<feature type="transmembrane region" description="Helical" evidence="5">
    <location>
        <begin position="73"/>
        <end position="95"/>
    </location>
</feature>
<feature type="transmembrane region" description="Helical" evidence="5">
    <location>
        <begin position="101"/>
        <end position="119"/>
    </location>
</feature>
<comment type="caution">
    <text evidence="7">The sequence shown here is derived from an EMBL/GenBank/DDBJ whole genome shotgun (WGS) entry which is preliminary data.</text>
</comment>
<keyword evidence="3 5" id="KW-1133">Transmembrane helix</keyword>
<dbReference type="GO" id="GO:0016020">
    <property type="term" value="C:membrane"/>
    <property type="evidence" value="ECO:0007669"/>
    <property type="project" value="UniProtKB-SubCell"/>
</dbReference>
<feature type="transmembrane region" description="Helical" evidence="5">
    <location>
        <begin position="276"/>
        <end position="296"/>
    </location>
</feature>